<evidence type="ECO:0000313" key="3">
    <source>
        <dbReference type="Proteomes" id="UP000093629"/>
    </source>
</evidence>
<dbReference type="GO" id="GO:0003824">
    <property type="term" value="F:catalytic activity"/>
    <property type="evidence" value="ECO:0007669"/>
    <property type="project" value="UniProtKB-ARBA"/>
</dbReference>
<dbReference type="Pfam" id="PF12697">
    <property type="entry name" value="Abhydrolase_6"/>
    <property type="match status" value="1"/>
</dbReference>
<evidence type="ECO:0000259" key="1">
    <source>
        <dbReference type="Pfam" id="PF12697"/>
    </source>
</evidence>
<dbReference type="SUPFAM" id="SSF53474">
    <property type="entry name" value="alpha/beta-Hydrolases"/>
    <property type="match status" value="1"/>
</dbReference>
<dbReference type="InterPro" id="IPR026555">
    <property type="entry name" value="NSL3/Tex30"/>
</dbReference>
<dbReference type="PANTHER" id="PTHR13136:SF11">
    <property type="entry name" value="TESTIS-EXPRESSED PROTEIN 30"/>
    <property type="match status" value="1"/>
</dbReference>
<organism evidence="2 3">
    <name type="scientific">Mycobacterium asiaticum</name>
    <dbReference type="NCBI Taxonomy" id="1790"/>
    <lineage>
        <taxon>Bacteria</taxon>
        <taxon>Bacillati</taxon>
        <taxon>Actinomycetota</taxon>
        <taxon>Actinomycetes</taxon>
        <taxon>Mycobacteriales</taxon>
        <taxon>Mycobacteriaceae</taxon>
        <taxon>Mycobacterium</taxon>
    </lineage>
</organism>
<dbReference type="InterPro" id="IPR029058">
    <property type="entry name" value="AB_hydrolase_fold"/>
</dbReference>
<accession>A0A1A3N6V5</accession>
<comment type="caution">
    <text evidence="2">The sequence shown here is derived from an EMBL/GenBank/DDBJ whole genome shotgun (WGS) entry which is preliminary data.</text>
</comment>
<gene>
    <name evidence="2" type="ORF">A5636_24740</name>
</gene>
<evidence type="ECO:0000313" key="2">
    <source>
        <dbReference type="EMBL" id="OBK16784.1"/>
    </source>
</evidence>
<dbReference type="EMBL" id="LZLQ01000059">
    <property type="protein sequence ID" value="OBK16784.1"/>
    <property type="molecule type" value="Genomic_DNA"/>
</dbReference>
<dbReference type="Proteomes" id="UP000093629">
    <property type="component" value="Unassembled WGS sequence"/>
</dbReference>
<name>A0A1A3N6V5_MYCAS</name>
<dbReference type="PANTHER" id="PTHR13136">
    <property type="entry name" value="TESTIS DEVELOPMENT PROTEIN PRTD"/>
    <property type="match status" value="1"/>
</dbReference>
<sequence length="196" mass="22118">MTATLRACVLVLPGGRMRSDEPSRWWHPANLRMMLLARALQRRLGRDVKVVRVQYRLRGWNSPRQDPVRDAEDVLRGIRARYEPKAVVLVGHSMGARVAAQLSAQGGIAAVVALAPWWYGDKADLIPVGTRLLVVHGTADTRTDPEISRAQTLRARQRGLDAQWVGIDGVGHHMVRRWREWHARTMDFVADQLCHG</sequence>
<dbReference type="AlphaFoldDB" id="A0A1A3N6V5"/>
<feature type="domain" description="AB hydrolase-1" evidence="1">
    <location>
        <begin position="9"/>
        <end position="187"/>
    </location>
</feature>
<protein>
    <recommendedName>
        <fullName evidence="1">AB hydrolase-1 domain-containing protein</fullName>
    </recommendedName>
</protein>
<dbReference type="Gene3D" id="3.40.50.1820">
    <property type="entry name" value="alpha/beta hydrolase"/>
    <property type="match status" value="1"/>
</dbReference>
<dbReference type="InterPro" id="IPR000073">
    <property type="entry name" value="AB_hydrolase_1"/>
</dbReference>
<proteinExistence type="predicted"/>
<reference evidence="2 3" key="1">
    <citation type="submission" date="2016-06" db="EMBL/GenBank/DDBJ databases">
        <authorList>
            <person name="Kjaerup R.B."/>
            <person name="Dalgaard T.S."/>
            <person name="Juul-Madsen H.R."/>
        </authorList>
    </citation>
    <scope>NUCLEOTIDE SEQUENCE [LARGE SCALE GENOMIC DNA]</scope>
    <source>
        <strain evidence="2 3">1245139.5</strain>
    </source>
</reference>
<keyword evidence="3" id="KW-1185">Reference proteome</keyword>